<name>A0A7J7ZCJ1_RHIFE</name>
<feature type="region of interest" description="Disordered" evidence="1">
    <location>
        <begin position="1"/>
        <end position="28"/>
    </location>
</feature>
<feature type="compositionally biased region" description="Low complexity" evidence="1">
    <location>
        <begin position="1"/>
        <end position="17"/>
    </location>
</feature>
<evidence type="ECO:0000313" key="3">
    <source>
        <dbReference type="Proteomes" id="UP000585614"/>
    </source>
</evidence>
<dbReference type="EMBL" id="JACAGC010000004">
    <property type="protein sequence ID" value="KAF6372013.1"/>
    <property type="molecule type" value="Genomic_DNA"/>
</dbReference>
<sequence length="137" mass="14268">MKNFSSSLHPALSISSPEIVERVQSRESGSGFAGAVEKLAGSRLSSTGHSQVAPGAPLRSGRPGLAHRGRQARSHSPRAFLPSGLSLPRLPQVNPEPVSTSRAGRASPSQPCLHKAAWRAPAAAYPPAELGWALHAS</sequence>
<accession>A0A7J7ZCJ1</accession>
<dbReference type="AlphaFoldDB" id="A0A7J7ZCJ1"/>
<feature type="compositionally biased region" description="Basic residues" evidence="1">
    <location>
        <begin position="65"/>
        <end position="76"/>
    </location>
</feature>
<feature type="compositionally biased region" description="Polar residues" evidence="1">
    <location>
        <begin position="97"/>
        <end position="110"/>
    </location>
</feature>
<gene>
    <name evidence="2" type="ORF">mRhiFer1_009752</name>
</gene>
<evidence type="ECO:0000256" key="1">
    <source>
        <dbReference type="SAM" id="MobiDB-lite"/>
    </source>
</evidence>
<dbReference type="Proteomes" id="UP000585614">
    <property type="component" value="Unassembled WGS sequence"/>
</dbReference>
<protein>
    <submittedName>
        <fullName evidence="2">Uncharacterized protein</fullName>
    </submittedName>
</protein>
<feature type="region of interest" description="Disordered" evidence="1">
    <location>
        <begin position="42"/>
        <end position="112"/>
    </location>
</feature>
<organism evidence="2 3">
    <name type="scientific">Rhinolophus ferrumequinum</name>
    <name type="common">Greater horseshoe bat</name>
    <dbReference type="NCBI Taxonomy" id="59479"/>
    <lineage>
        <taxon>Eukaryota</taxon>
        <taxon>Metazoa</taxon>
        <taxon>Chordata</taxon>
        <taxon>Craniata</taxon>
        <taxon>Vertebrata</taxon>
        <taxon>Euteleostomi</taxon>
        <taxon>Mammalia</taxon>
        <taxon>Eutheria</taxon>
        <taxon>Laurasiatheria</taxon>
        <taxon>Chiroptera</taxon>
        <taxon>Yinpterochiroptera</taxon>
        <taxon>Rhinolophoidea</taxon>
        <taxon>Rhinolophidae</taxon>
        <taxon>Rhinolophinae</taxon>
        <taxon>Rhinolophus</taxon>
    </lineage>
</organism>
<comment type="caution">
    <text evidence="2">The sequence shown here is derived from an EMBL/GenBank/DDBJ whole genome shotgun (WGS) entry which is preliminary data.</text>
</comment>
<proteinExistence type="predicted"/>
<evidence type="ECO:0000313" key="2">
    <source>
        <dbReference type="EMBL" id="KAF6372013.1"/>
    </source>
</evidence>
<reference evidence="2 3" key="1">
    <citation type="journal article" date="2020" name="Nature">
        <title>Six reference-quality genomes reveal evolution of bat adaptations.</title>
        <authorList>
            <person name="Jebb D."/>
            <person name="Huang Z."/>
            <person name="Pippel M."/>
            <person name="Hughes G.M."/>
            <person name="Lavrichenko K."/>
            <person name="Devanna P."/>
            <person name="Winkler S."/>
            <person name="Jermiin L.S."/>
            <person name="Skirmuntt E.C."/>
            <person name="Katzourakis A."/>
            <person name="Burkitt-Gray L."/>
            <person name="Ray D.A."/>
            <person name="Sullivan K.A.M."/>
            <person name="Roscito J.G."/>
            <person name="Kirilenko B.M."/>
            <person name="Davalos L.M."/>
            <person name="Corthals A.P."/>
            <person name="Power M.L."/>
            <person name="Jones G."/>
            <person name="Ransome R.D."/>
            <person name="Dechmann D.K.N."/>
            <person name="Locatelli A.G."/>
            <person name="Puechmaille S.J."/>
            <person name="Fedrigo O."/>
            <person name="Jarvis E.D."/>
            <person name="Hiller M."/>
            <person name="Vernes S.C."/>
            <person name="Myers E.W."/>
            <person name="Teeling E.C."/>
        </authorList>
    </citation>
    <scope>NUCLEOTIDE SEQUENCE [LARGE SCALE GENOMIC DNA]</scope>
    <source>
        <strain evidence="2">MRhiFer1</strain>
        <tissue evidence="2">Lung</tissue>
    </source>
</reference>